<protein>
    <submittedName>
        <fullName evidence="1">Uncharacterized protein</fullName>
    </submittedName>
</protein>
<dbReference type="Proteomes" id="UP001239111">
    <property type="component" value="Chromosome 1"/>
</dbReference>
<comment type="caution">
    <text evidence="1">The sequence shown here is derived from an EMBL/GenBank/DDBJ whole genome shotgun (WGS) entry which is preliminary data.</text>
</comment>
<proteinExistence type="predicted"/>
<sequence length="594" mass="67365">MAIFRMEISNQEIDGSTLFELSISELMLMNIKMGHAKQVFKLARQIEQVEVPAKSSDENDVTINQGCADASIRSRPIKRPSQHLSQPSTSREVGSSPKMPKKFDKSPTDVSEDSNQPSCSKSIPKESEAGIISRFNSIRETILDHPQGQRVIDVLDSDEPFAGEDRQMMVRIIVQELTRKDVAGYYPKHETKMALAKALITEFPRLKNEYSVFGHEHYYHPQKKTGFISFRLNQVQKGLPFSEKKYRVQSSKPKDALVTNTSAKNKNTITLLSQEELEAKVSLMLGLDESEGNRQEINQLLDDTFYNRRNWVLEHGPTVTAVLKKYPRIKAFDGSMIDNEFRRMFGDKTDAFITQFPSFYEKRIMYYAKFDKPKLLKKYLSEKDESLKALLILIGLIPQPASVVLSKNKKTDGTAGKTKSKKNNEVEDSENIGKEDENISTKKGKYEKGKLKSETVEPQDYLLKYATGATDPRVFVESLRKAGKSNIQPYLLVLGNETKPFYFVVAENAIFSRKDTTNLISAFDLLFKVFQVFNLQYPAELDYFYEFIESSVYECKECSISVIASLSVNLKNIKKVPTVEDGSDSDGSLSDASK</sequence>
<organism evidence="1 2">
    <name type="scientific">Eretmocerus hayati</name>
    <dbReference type="NCBI Taxonomy" id="131215"/>
    <lineage>
        <taxon>Eukaryota</taxon>
        <taxon>Metazoa</taxon>
        <taxon>Ecdysozoa</taxon>
        <taxon>Arthropoda</taxon>
        <taxon>Hexapoda</taxon>
        <taxon>Insecta</taxon>
        <taxon>Pterygota</taxon>
        <taxon>Neoptera</taxon>
        <taxon>Endopterygota</taxon>
        <taxon>Hymenoptera</taxon>
        <taxon>Apocrita</taxon>
        <taxon>Proctotrupomorpha</taxon>
        <taxon>Chalcidoidea</taxon>
        <taxon>Aphelinidae</taxon>
        <taxon>Aphelininae</taxon>
        <taxon>Eretmocerus</taxon>
    </lineage>
</organism>
<accession>A0ACC2PI89</accession>
<dbReference type="EMBL" id="CM056741">
    <property type="protein sequence ID" value="KAJ8683305.1"/>
    <property type="molecule type" value="Genomic_DNA"/>
</dbReference>
<evidence type="ECO:0000313" key="1">
    <source>
        <dbReference type="EMBL" id="KAJ8683305.1"/>
    </source>
</evidence>
<reference evidence="1" key="1">
    <citation type="submission" date="2023-04" db="EMBL/GenBank/DDBJ databases">
        <title>A chromosome-level genome assembly of the parasitoid wasp Eretmocerus hayati.</title>
        <authorList>
            <person name="Zhong Y."/>
            <person name="Liu S."/>
            <person name="Liu Y."/>
        </authorList>
    </citation>
    <scope>NUCLEOTIDE SEQUENCE</scope>
    <source>
        <strain evidence="1">ZJU_SS_LIU_2023</strain>
    </source>
</reference>
<gene>
    <name evidence="1" type="ORF">QAD02_019097</name>
</gene>
<keyword evidence="2" id="KW-1185">Reference proteome</keyword>
<evidence type="ECO:0000313" key="2">
    <source>
        <dbReference type="Proteomes" id="UP001239111"/>
    </source>
</evidence>
<name>A0ACC2PI89_9HYME</name>